<evidence type="ECO:0000256" key="1">
    <source>
        <dbReference type="SAM" id="MobiDB-lite"/>
    </source>
</evidence>
<comment type="caution">
    <text evidence="2">The sequence shown here is derived from an EMBL/GenBank/DDBJ whole genome shotgun (WGS) entry which is preliminary data.</text>
</comment>
<name>A0A855X6M0_9BACT</name>
<dbReference type="Proteomes" id="UP000250918">
    <property type="component" value="Unassembled WGS sequence"/>
</dbReference>
<reference evidence="2 3" key="1">
    <citation type="journal article" date="2018" name="ISME J.">
        <title>A methanotrophic archaeon couples anaerobic oxidation of methane to Fe(III) reduction.</title>
        <authorList>
            <person name="Cai C."/>
            <person name="Leu A.O."/>
            <person name="Xie G.J."/>
            <person name="Guo J."/>
            <person name="Feng Y."/>
            <person name="Zhao J.X."/>
            <person name="Tyson G.W."/>
            <person name="Yuan Z."/>
            <person name="Hu S."/>
        </authorList>
    </citation>
    <scope>NUCLEOTIDE SEQUENCE [LARGE SCALE GENOMIC DNA]</scope>
    <source>
        <strain evidence="2">FeB_12</strain>
    </source>
</reference>
<protein>
    <recommendedName>
        <fullName evidence="4">HEAT repeat domain-containing protein</fullName>
    </recommendedName>
</protein>
<dbReference type="AlphaFoldDB" id="A0A855X6M0"/>
<evidence type="ECO:0008006" key="4">
    <source>
        <dbReference type="Google" id="ProtNLM"/>
    </source>
</evidence>
<feature type="region of interest" description="Disordered" evidence="1">
    <location>
        <begin position="199"/>
        <end position="249"/>
    </location>
</feature>
<proteinExistence type="predicted"/>
<dbReference type="SUPFAM" id="SSF48371">
    <property type="entry name" value="ARM repeat"/>
    <property type="match status" value="1"/>
</dbReference>
<evidence type="ECO:0000313" key="3">
    <source>
        <dbReference type="Proteomes" id="UP000250918"/>
    </source>
</evidence>
<dbReference type="InterPro" id="IPR016024">
    <property type="entry name" value="ARM-type_fold"/>
</dbReference>
<evidence type="ECO:0000313" key="2">
    <source>
        <dbReference type="EMBL" id="PWB72306.1"/>
    </source>
</evidence>
<dbReference type="InterPro" id="IPR011989">
    <property type="entry name" value="ARM-like"/>
</dbReference>
<gene>
    <name evidence="2" type="ORF">C3F09_06845</name>
</gene>
<dbReference type="Gene3D" id="1.25.10.10">
    <property type="entry name" value="Leucine-rich Repeat Variant"/>
    <property type="match status" value="1"/>
</dbReference>
<dbReference type="EMBL" id="PQAP01000089">
    <property type="protein sequence ID" value="PWB72306.1"/>
    <property type="molecule type" value="Genomic_DNA"/>
</dbReference>
<organism evidence="2 3">
    <name type="scientific">candidate division GN15 bacterium</name>
    <dbReference type="NCBI Taxonomy" id="2072418"/>
    <lineage>
        <taxon>Bacteria</taxon>
        <taxon>candidate division GN15</taxon>
    </lineage>
</organism>
<accession>A0A855X6M0</accession>
<dbReference type="Pfam" id="PF13646">
    <property type="entry name" value="HEAT_2"/>
    <property type="match status" value="1"/>
</dbReference>
<sequence length="648" mass="72528">MGYDLSKEQKRLHDVKLVLKDLLKVVKVVAMYPEGNPLPQSLRQSFAGRLIEVVRAYGDVKLFVSRDSISLGDETVYADSSKEESLASLFFDPGITSITFKEGLETAEVYRLLDLLKEYNNTNRRSDLVAQIWEADLTGITLTTVEDISLTGYEGDFHVAELFDLTDNRQARDIHLSPDQIEIYNSIFGALDSSPAAAADLSGSGKIQADDSQPLKRPDPNFFAVSPDEEAASVTGPHRPDEGPVSDPAAQAMGFADLSAPADQSAPTLSSNAALMVNEQFKLAEDEQQRVTGILIDDAGFDPYESTIELMKEMLFQEAELPEFSETLRICEKVMNEFIRAGRLAEAGQMLSHFSRLQGELKSDKRMWGERLKDVCLMAGSRARLQVLREALDQNESVSGVELRRYLDLLGWEALEGLVDLLGELQHESHRRALCDYLVAHGRDHLPLIGKGVFDKRWFVVRNAVMILAQINDDRAVTYLEKAVGHQERRVRLEVLHALRNAVNPKAVKILQRAALDGDAEIRRLALDSLLAQPRTVAFEVTAALVGDDRFTSVDRDDQQRILNAYSMLGGEEVVDYLKSLIERHNLWRDSTLAFLREAGFEALCHNRSEQAEQVLVSLSGSWMPGMKQRAQAALRRRREIIFGGRRD</sequence>